<organism evidence="11 12">
    <name type="scientific">candidate division WOR_3 bacterium SM23_60</name>
    <dbReference type="NCBI Taxonomy" id="1703780"/>
    <lineage>
        <taxon>Bacteria</taxon>
        <taxon>Bacteria division WOR-3</taxon>
    </lineage>
</organism>
<feature type="domain" description="TonB-dependent receptor-like beta-barrel" evidence="10">
    <location>
        <begin position="142"/>
        <end position="550"/>
    </location>
</feature>
<dbReference type="EMBL" id="LJUO01000156">
    <property type="protein sequence ID" value="KPK68694.1"/>
    <property type="molecule type" value="Genomic_DNA"/>
</dbReference>
<dbReference type="InterPro" id="IPR039426">
    <property type="entry name" value="TonB-dep_rcpt-like"/>
</dbReference>
<dbReference type="PANTHER" id="PTHR30069">
    <property type="entry name" value="TONB-DEPENDENT OUTER MEMBRANE RECEPTOR"/>
    <property type="match status" value="1"/>
</dbReference>
<keyword evidence="4" id="KW-0812">Transmembrane</keyword>
<name>A0A0S8G723_UNCW3</name>
<evidence type="ECO:0000256" key="9">
    <source>
        <dbReference type="ARBA" id="ARBA00023237"/>
    </source>
</evidence>
<sequence length="582" mass="65840">MLLMLITLMSSDSATIDTAQIYEIPSIVTFWFRPDTTQCQMLTMRPAQGDYTLIETFFFSPFALLDFGGGQLSVISRKGKDPRHTTLFLNGHRIDNPLFGYMNLAQLSPYPIDKISINDHGLGSECVNIVSRVNTYDTPFSFVQFTWGDFETNIYTIGFTRPITNDLGFYLSGSYLETDGYRFNSQYDLGSLYSTMYYNTIVPMRLDIIYASGEYGIHGQTLDSLQATGMNNFADISFVLGNDSHRAALYYTINRNDQKGVGTDSLYANVTRNYGIDINNQNNIGGYTLAYQLMGVISDVESDIAGEHTVRSLNARMAIQKSYQMFSLALGARTEWYDEHEWLYAPQVTISFLVSDSARLSATISRSFRNPSLLELYGPTDISHLYNWGGGNSTLVPEYLWQQEISFHWGRSFVTLYKHDYENMITTQRNTDDTIIHQNVASWQRTGIEGHIIGMLHLTQDTSAQSNTTISAGLSGNHTFANDSLLPVPKSNVRGFMALIRETPRFGLGLTVRAEYVGTRQNSMEQESEPFTVLSAIAHIRFITLTFSVRFDNVLDESYAYVGGYENTPRNGRFSITWEFWD</sequence>
<dbReference type="Pfam" id="PF00593">
    <property type="entry name" value="TonB_dep_Rec_b-barrel"/>
    <property type="match status" value="1"/>
</dbReference>
<dbReference type="InterPro" id="IPR000531">
    <property type="entry name" value="Beta-barrel_TonB"/>
</dbReference>
<dbReference type="GO" id="GO:0044718">
    <property type="term" value="P:siderophore transmembrane transport"/>
    <property type="evidence" value="ECO:0007669"/>
    <property type="project" value="TreeGrafter"/>
</dbReference>
<evidence type="ECO:0000256" key="7">
    <source>
        <dbReference type="ARBA" id="ARBA00023136"/>
    </source>
</evidence>
<dbReference type="SUPFAM" id="SSF56935">
    <property type="entry name" value="Porins"/>
    <property type="match status" value="1"/>
</dbReference>
<proteinExistence type="predicted"/>
<evidence type="ECO:0000259" key="10">
    <source>
        <dbReference type="Pfam" id="PF00593"/>
    </source>
</evidence>
<evidence type="ECO:0000313" key="12">
    <source>
        <dbReference type="Proteomes" id="UP000051096"/>
    </source>
</evidence>
<evidence type="ECO:0000256" key="5">
    <source>
        <dbReference type="ARBA" id="ARBA00022729"/>
    </source>
</evidence>
<dbReference type="PANTHER" id="PTHR30069:SF29">
    <property type="entry name" value="HEMOGLOBIN AND HEMOGLOBIN-HAPTOGLOBIN-BINDING PROTEIN 1-RELATED"/>
    <property type="match status" value="1"/>
</dbReference>
<evidence type="ECO:0000256" key="2">
    <source>
        <dbReference type="ARBA" id="ARBA00022448"/>
    </source>
</evidence>
<comment type="subcellular location">
    <subcellularLocation>
        <location evidence="1">Cell outer membrane</location>
        <topology evidence="1">Multi-pass membrane protein</topology>
    </subcellularLocation>
</comment>
<comment type="caution">
    <text evidence="11">The sequence shown here is derived from an EMBL/GenBank/DDBJ whole genome shotgun (WGS) entry which is preliminary data.</text>
</comment>
<keyword evidence="7" id="KW-0472">Membrane</keyword>
<accession>A0A0S8G723</accession>
<evidence type="ECO:0000256" key="6">
    <source>
        <dbReference type="ARBA" id="ARBA00023077"/>
    </source>
</evidence>
<reference evidence="11 12" key="1">
    <citation type="journal article" date="2015" name="Microbiome">
        <title>Genomic resolution of linkages in carbon, nitrogen, and sulfur cycling among widespread estuary sediment bacteria.</title>
        <authorList>
            <person name="Baker B.J."/>
            <person name="Lazar C.S."/>
            <person name="Teske A.P."/>
            <person name="Dick G.J."/>
        </authorList>
    </citation>
    <scope>NUCLEOTIDE SEQUENCE [LARGE SCALE GENOMIC DNA]</scope>
    <source>
        <strain evidence="11">SM23_60</strain>
    </source>
</reference>
<keyword evidence="5" id="KW-0732">Signal</keyword>
<gene>
    <name evidence="11" type="ORF">AMJ87_11515</name>
</gene>
<protein>
    <recommendedName>
        <fullName evidence="10">TonB-dependent receptor-like beta-barrel domain-containing protein</fullName>
    </recommendedName>
</protein>
<keyword evidence="6" id="KW-0798">TonB box</keyword>
<keyword evidence="3" id="KW-1134">Transmembrane beta strand</keyword>
<evidence type="ECO:0000256" key="1">
    <source>
        <dbReference type="ARBA" id="ARBA00004571"/>
    </source>
</evidence>
<keyword evidence="2" id="KW-0813">Transport</keyword>
<evidence type="ECO:0000256" key="4">
    <source>
        <dbReference type="ARBA" id="ARBA00022692"/>
    </source>
</evidence>
<dbReference type="InterPro" id="IPR036942">
    <property type="entry name" value="Beta-barrel_TonB_sf"/>
</dbReference>
<evidence type="ECO:0000313" key="11">
    <source>
        <dbReference type="EMBL" id="KPK68694.1"/>
    </source>
</evidence>
<dbReference type="AlphaFoldDB" id="A0A0S8G723"/>
<dbReference type="GO" id="GO:0009279">
    <property type="term" value="C:cell outer membrane"/>
    <property type="evidence" value="ECO:0007669"/>
    <property type="project" value="UniProtKB-SubCell"/>
</dbReference>
<keyword evidence="8" id="KW-0675">Receptor</keyword>
<evidence type="ECO:0000256" key="8">
    <source>
        <dbReference type="ARBA" id="ARBA00023170"/>
    </source>
</evidence>
<dbReference type="Proteomes" id="UP000051096">
    <property type="component" value="Unassembled WGS sequence"/>
</dbReference>
<dbReference type="GO" id="GO:0015344">
    <property type="term" value="F:siderophore uptake transmembrane transporter activity"/>
    <property type="evidence" value="ECO:0007669"/>
    <property type="project" value="TreeGrafter"/>
</dbReference>
<dbReference type="Gene3D" id="2.40.170.20">
    <property type="entry name" value="TonB-dependent receptor, beta-barrel domain"/>
    <property type="match status" value="1"/>
</dbReference>
<keyword evidence="9" id="KW-0998">Cell outer membrane</keyword>
<evidence type="ECO:0000256" key="3">
    <source>
        <dbReference type="ARBA" id="ARBA00022452"/>
    </source>
</evidence>